<evidence type="ECO:0000313" key="2">
    <source>
        <dbReference type="EMBL" id="EOW84161.1"/>
    </source>
</evidence>
<dbReference type="PATRIC" id="fig|1121865.3.peg.50"/>
<proteinExistence type="predicted"/>
<keyword evidence="3" id="KW-1185">Reference proteome</keyword>
<feature type="compositionally biased region" description="Polar residues" evidence="1">
    <location>
        <begin position="1"/>
        <end position="11"/>
    </location>
</feature>
<dbReference type="AlphaFoldDB" id="S0KXS5"/>
<feature type="region of interest" description="Disordered" evidence="1">
    <location>
        <begin position="1"/>
        <end position="36"/>
    </location>
</feature>
<sequence>MTLNTNKTSEAQLKATKKYREKIQADDDARKERNRKNQFRTAKSYIRLHSTLEDLEELEELIATRKKVLVE</sequence>
<reference evidence="2 3" key="1">
    <citation type="submission" date="2013-03" db="EMBL/GenBank/DDBJ databases">
        <title>The Genome Sequence of Enterococcus columbae ATCC_51263 (PacBio/Illumina hybrid assembly).</title>
        <authorList>
            <consortium name="The Broad Institute Genomics Platform"/>
            <consortium name="The Broad Institute Genome Sequencing Center for Infectious Disease"/>
            <person name="Earl A."/>
            <person name="Russ C."/>
            <person name="Gilmore M."/>
            <person name="Surin D."/>
            <person name="Walker B."/>
            <person name="Young S."/>
            <person name="Zeng Q."/>
            <person name="Gargeya S."/>
            <person name="Fitzgerald M."/>
            <person name="Haas B."/>
            <person name="Abouelleil A."/>
            <person name="Allen A.W."/>
            <person name="Alvarado L."/>
            <person name="Arachchi H.M."/>
            <person name="Berlin A.M."/>
            <person name="Chapman S.B."/>
            <person name="Gainer-Dewar J."/>
            <person name="Goldberg J."/>
            <person name="Griggs A."/>
            <person name="Gujja S."/>
            <person name="Hansen M."/>
            <person name="Howarth C."/>
            <person name="Imamovic A."/>
            <person name="Ireland A."/>
            <person name="Larimer J."/>
            <person name="McCowan C."/>
            <person name="Murphy C."/>
            <person name="Pearson M."/>
            <person name="Poon T.W."/>
            <person name="Priest M."/>
            <person name="Roberts A."/>
            <person name="Saif S."/>
            <person name="Shea T."/>
            <person name="Sisk P."/>
            <person name="Sykes S."/>
            <person name="Wortman J."/>
            <person name="Nusbaum C."/>
            <person name="Birren B."/>
        </authorList>
    </citation>
    <scope>NUCLEOTIDE SEQUENCE [LARGE SCALE GENOMIC DNA]</scope>
    <source>
        <strain evidence="2 3">ATCC 51263</strain>
    </source>
</reference>
<dbReference type="EMBL" id="ASWJ01000004">
    <property type="protein sequence ID" value="EOW84161.1"/>
    <property type="molecule type" value="Genomic_DNA"/>
</dbReference>
<dbReference type="Proteomes" id="UP000014113">
    <property type="component" value="Unassembled WGS sequence"/>
</dbReference>
<accession>S0KXS5</accession>
<comment type="caution">
    <text evidence="2">The sequence shown here is derived from an EMBL/GenBank/DDBJ whole genome shotgun (WGS) entry which is preliminary data.</text>
</comment>
<organism evidence="2 3">
    <name type="scientific">Enterococcus columbae DSM 7374 = ATCC 51263</name>
    <dbReference type="NCBI Taxonomy" id="1121865"/>
    <lineage>
        <taxon>Bacteria</taxon>
        <taxon>Bacillati</taxon>
        <taxon>Bacillota</taxon>
        <taxon>Bacilli</taxon>
        <taxon>Lactobacillales</taxon>
        <taxon>Enterococcaceae</taxon>
        <taxon>Enterococcus</taxon>
    </lineage>
</organism>
<name>S0KXS5_9ENTE</name>
<evidence type="ECO:0000256" key="1">
    <source>
        <dbReference type="SAM" id="MobiDB-lite"/>
    </source>
</evidence>
<protein>
    <submittedName>
        <fullName evidence="2">Uncharacterized protein</fullName>
    </submittedName>
</protein>
<feature type="compositionally biased region" description="Basic and acidic residues" evidence="1">
    <location>
        <begin position="21"/>
        <end position="31"/>
    </location>
</feature>
<evidence type="ECO:0000313" key="3">
    <source>
        <dbReference type="Proteomes" id="UP000014113"/>
    </source>
</evidence>
<dbReference type="RefSeq" id="WP_016182225.1">
    <property type="nucleotide sequence ID" value="NZ_JXKI01000015.1"/>
</dbReference>
<gene>
    <name evidence="2" type="ORF">I568_00648</name>
</gene>